<dbReference type="EMBL" id="WNTK01000247">
    <property type="protein sequence ID" value="KAG9470616.1"/>
    <property type="molecule type" value="Genomic_DNA"/>
</dbReference>
<keyword evidence="2" id="KW-1185">Reference proteome</keyword>
<organism evidence="1 2">
    <name type="scientific">Eleutherodactylus coqui</name>
    <name type="common">Puerto Rican coqui</name>
    <dbReference type="NCBI Taxonomy" id="57060"/>
    <lineage>
        <taxon>Eukaryota</taxon>
        <taxon>Metazoa</taxon>
        <taxon>Chordata</taxon>
        <taxon>Craniata</taxon>
        <taxon>Vertebrata</taxon>
        <taxon>Euteleostomi</taxon>
        <taxon>Amphibia</taxon>
        <taxon>Batrachia</taxon>
        <taxon>Anura</taxon>
        <taxon>Neobatrachia</taxon>
        <taxon>Hyloidea</taxon>
        <taxon>Eleutherodactylidae</taxon>
        <taxon>Eleutherodactylinae</taxon>
        <taxon>Eleutherodactylus</taxon>
        <taxon>Eleutherodactylus</taxon>
    </lineage>
</organism>
<accession>A0A8J6JVL5</accession>
<comment type="caution">
    <text evidence="1">The sequence shown here is derived from an EMBL/GenBank/DDBJ whole genome shotgun (WGS) entry which is preliminary data.</text>
</comment>
<protein>
    <submittedName>
        <fullName evidence="1">Uncharacterized protein</fullName>
    </submittedName>
</protein>
<reference evidence="1" key="1">
    <citation type="thesis" date="2020" institute="ProQuest LLC" country="789 East Eisenhower Parkway, Ann Arbor, MI, USA">
        <title>Comparative Genomics and Chromosome Evolution.</title>
        <authorList>
            <person name="Mudd A.B."/>
        </authorList>
    </citation>
    <scope>NUCLEOTIDE SEQUENCE</scope>
    <source>
        <strain evidence="1">HN-11 Male</strain>
        <tissue evidence="1">Kidney and liver</tissue>
    </source>
</reference>
<sequence length="87" mass="9989">MPPELQASARSCSHIQKRCRSIQKVTNLYCNPPEVPIRSMARRIHLPQHDARDPQLLEGYIQVSKALILRPLLLTHRLCANQDCIHV</sequence>
<dbReference type="Proteomes" id="UP000770717">
    <property type="component" value="Unassembled WGS sequence"/>
</dbReference>
<dbReference type="AlphaFoldDB" id="A0A8J6JVL5"/>
<gene>
    <name evidence="1" type="ORF">GDO78_017196</name>
</gene>
<evidence type="ECO:0000313" key="1">
    <source>
        <dbReference type="EMBL" id="KAG9470616.1"/>
    </source>
</evidence>
<name>A0A8J6JVL5_ELECQ</name>
<evidence type="ECO:0000313" key="2">
    <source>
        <dbReference type="Proteomes" id="UP000770717"/>
    </source>
</evidence>
<proteinExistence type="predicted"/>